<dbReference type="Proteomes" id="UP001263371">
    <property type="component" value="Unassembled WGS sequence"/>
</dbReference>
<gene>
    <name evidence="2" type="ORF">RWH45_10685</name>
</gene>
<dbReference type="Gene3D" id="2.40.128.270">
    <property type="match status" value="1"/>
</dbReference>
<sequence>MIRRWKAVSAIAFIGIGMIARGGNSEPPFTGERWVGGGTEHLTLRDGEVRGSDGCNGILGSYTEDGARLSFSLGIATLKACLGVDTWLRGIRSAEITGDTMIVFNRHGEKIGTLAREE</sequence>
<dbReference type="InterPro" id="IPR005184">
    <property type="entry name" value="DUF306_Meta_HslJ"/>
</dbReference>
<protein>
    <submittedName>
        <fullName evidence="2">META domain-containing protein</fullName>
    </submittedName>
</protein>
<evidence type="ECO:0000313" key="3">
    <source>
        <dbReference type="Proteomes" id="UP001263371"/>
    </source>
</evidence>
<reference evidence="2 3" key="1">
    <citation type="submission" date="2023-09" db="EMBL/GenBank/DDBJ databases">
        <title>Microbacterium fusihabitans sp. nov., Microbacterium phycihabitans sp. nov., and Microbacterium cervinum sp. nov., isolated from dried seaweeds of beach.</title>
        <authorList>
            <person name="Lee S.D."/>
        </authorList>
    </citation>
    <scope>NUCLEOTIDE SEQUENCE [LARGE SCALE GENOMIC DNA]</scope>
    <source>
        <strain evidence="2 3">KSW4-17</strain>
    </source>
</reference>
<comment type="caution">
    <text evidence="2">The sequence shown here is derived from an EMBL/GenBank/DDBJ whole genome shotgun (WGS) entry which is preliminary data.</text>
</comment>
<name>A0ABU3T8J6_9MICO</name>
<feature type="domain" description="DUF306" evidence="1">
    <location>
        <begin position="32"/>
        <end position="110"/>
    </location>
</feature>
<dbReference type="EMBL" id="JAWDIS010000002">
    <property type="protein sequence ID" value="MDU0367683.1"/>
    <property type="molecule type" value="Genomic_DNA"/>
</dbReference>
<dbReference type="Pfam" id="PF03724">
    <property type="entry name" value="META"/>
    <property type="match status" value="1"/>
</dbReference>
<keyword evidence="3" id="KW-1185">Reference proteome</keyword>
<evidence type="ECO:0000259" key="1">
    <source>
        <dbReference type="Pfam" id="PF03724"/>
    </source>
</evidence>
<evidence type="ECO:0000313" key="2">
    <source>
        <dbReference type="EMBL" id="MDU0367683.1"/>
    </source>
</evidence>
<dbReference type="InterPro" id="IPR038670">
    <property type="entry name" value="HslJ-like_sf"/>
</dbReference>
<organism evidence="2 3">
    <name type="scientific">Microbacterium galbum</name>
    <dbReference type="NCBI Taxonomy" id="3075994"/>
    <lineage>
        <taxon>Bacteria</taxon>
        <taxon>Bacillati</taxon>
        <taxon>Actinomycetota</taxon>
        <taxon>Actinomycetes</taxon>
        <taxon>Micrococcales</taxon>
        <taxon>Microbacteriaceae</taxon>
        <taxon>Microbacterium</taxon>
    </lineage>
</organism>
<dbReference type="RefSeq" id="WP_315994882.1">
    <property type="nucleotide sequence ID" value="NZ_JAWDIS010000002.1"/>
</dbReference>
<proteinExistence type="predicted"/>
<accession>A0ABU3T8J6</accession>